<keyword evidence="3" id="KW-1185">Reference proteome</keyword>
<gene>
    <name evidence="2" type="ORF">CFIMG_007444RA00001</name>
</gene>
<name>A0A2C5WBT3_9PEZI</name>
<reference evidence="2 3" key="2">
    <citation type="journal article" date="2013" name="IMA Fungus">
        <title>IMA Genome-F 1: Ceratocystis fimbriata: Draft nuclear genome sequence for the plant pathogen, Ceratocystis fimbriata.</title>
        <authorList>
            <person name="Wilken P.M."/>
            <person name="Steenkamp E.T."/>
            <person name="Wingfield M.J."/>
            <person name="de Beer Z.W."/>
            <person name="Wingfield B.D."/>
        </authorList>
    </citation>
    <scope>NUCLEOTIDE SEQUENCE [LARGE SCALE GENOMIC DNA]</scope>
    <source>
        <strain evidence="2 3">CBS 114723</strain>
    </source>
</reference>
<protein>
    <submittedName>
        <fullName evidence="2">Uncharacterized protein</fullName>
    </submittedName>
</protein>
<dbReference type="Proteomes" id="UP000222788">
    <property type="component" value="Unassembled WGS sequence"/>
</dbReference>
<accession>A0A2C5WBT3</accession>
<feature type="compositionally biased region" description="Acidic residues" evidence="1">
    <location>
        <begin position="195"/>
        <end position="213"/>
    </location>
</feature>
<evidence type="ECO:0000256" key="1">
    <source>
        <dbReference type="SAM" id="MobiDB-lite"/>
    </source>
</evidence>
<evidence type="ECO:0000313" key="2">
    <source>
        <dbReference type="EMBL" id="PHH50319.1"/>
    </source>
</evidence>
<feature type="region of interest" description="Disordered" evidence="1">
    <location>
        <begin position="193"/>
        <end position="233"/>
    </location>
</feature>
<reference evidence="2 3" key="1">
    <citation type="journal article" date="2013" name="Fungal Biol.">
        <title>Analysis of microsatellite markers in the genome of the plant pathogen Ceratocystis fimbriata.</title>
        <authorList>
            <person name="Simpson M.C."/>
            <person name="Wilken P.M."/>
            <person name="Coetzee M.P."/>
            <person name="Wingfield M.J."/>
            <person name="Wingfield B.D."/>
        </authorList>
    </citation>
    <scope>NUCLEOTIDE SEQUENCE [LARGE SCALE GENOMIC DNA]</scope>
    <source>
        <strain evidence="2 3">CBS 114723</strain>
    </source>
</reference>
<dbReference type="AlphaFoldDB" id="A0A2C5WBT3"/>
<proteinExistence type="predicted"/>
<evidence type="ECO:0000313" key="3">
    <source>
        <dbReference type="Proteomes" id="UP000222788"/>
    </source>
</evidence>
<sequence>MCEITASPVPCMHCMQTITHNKLTVHCKNNTCRYASGAISQEPEFPTCRQCFIPLLAGIENRGPPSSCASIFNTEIDLFIDSHKIRYKAPPEYGSDSGGSDSDDDDDDESSLAALSRKYGGELEDIFGSADINYLHPYDFDPSLKLENQLQSLAAIVLNKKHNKEDSQKLLADWYVKARRTVPSEIPPADQLCLVDDDDDDDEWEDVSEDDAYSDSFASDTDSQEASDTDFFNNEGGAVDSQDCWPNKHTGKYPSIVTSPEFLRHLTPSSRRFYIDALLQDPEFLLYHVDLKKRKSEDGEIQRLIRYEKYHAHVEKARSRQKALRSSLSQTTARKLDDILSDKASPESLKGFLMLGMNDEEARNSNATAIASLLFGLEETPTLADDDTSSALFSNDPFMKDHPDGHAVDHGFKTKKSGSAMNTSSQLAPSSYSVQIGAKTKLG</sequence>
<organism evidence="2 3">
    <name type="scientific">Ceratocystis fimbriata CBS 114723</name>
    <dbReference type="NCBI Taxonomy" id="1035309"/>
    <lineage>
        <taxon>Eukaryota</taxon>
        <taxon>Fungi</taxon>
        <taxon>Dikarya</taxon>
        <taxon>Ascomycota</taxon>
        <taxon>Pezizomycotina</taxon>
        <taxon>Sordariomycetes</taxon>
        <taxon>Hypocreomycetidae</taxon>
        <taxon>Microascales</taxon>
        <taxon>Ceratocystidaceae</taxon>
        <taxon>Ceratocystis</taxon>
    </lineage>
</organism>
<feature type="region of interest" description="Disordered" evidence="1">
    <location>
        <begin position="90"/>
        <end position="111"/>
    </location>
</feature>
<comment type="caution">
    <text evidence="2">The sequence shown here is derived from an EMBL/GenBank/DDBJ whole genome shotgun (WGS) entry which is preliminary data.</text>
</comment>
<feature type="compositionally biased region" description="Acidic residues" evidence="1">
    <location>
        <begin position="101"/>
        <end position="110"/>
    </location>
</feature>
<dbReference type="EMBL" id="APWK03000135">
    <property type="protein sequence ID" value="PHH50319.1"/>
    <property type="molecule type" value="Genomic_DNA"/>
</dbReference>